<evidence type="ECO:0008006" key="3">
    <source>
        <dbReference type="Google" id="ProtNLM"/>
    </source>
</evidence>
<evidence type="ECO:0000313" key="2">
    <source>
        <dbReference type="Proteomes" id="UP000028582"/>
    </source>
</evidence>
<dbReference type="AlphaFoldDB" id="A0A080Z9J2"/>
<reference evidence="1 2" key="1">
    <citation type="submission" date="2013-11" db="EMBL/GenBank/DDBJ databases">
        <title>The Genome Sequence of Phytophthora parasitica P1976.</title>
        <authorList>
            <consortium name="The Broad Institute Genomics Platform"/>
            <person name="Russ C."/>
            <person name="Tyler B."/>
            <person name="Panabieres F."/>
            <person name="Shan W."/>
            <person name="Tripathy S."/>
            <person name="Grunwald N."/>
            <person name="Machado M."/>
            <person name="Johnson C.S."/>
            <person name="Walker B."/>
            <person name="Young S."/>
            <person name="Zeng Q."/>
            <person name="Gargeya S."/>
            <person name="Fitzgerald M."/>
            <person name="Haas B."/>
            <person name="Abouelleil A."/>
            <person name="Allen A.W."/>
            <person name="Alvarado L."/>
            <person name="Arachchi H.M."/>
            <person name="Berlin A.M."/>
            <person name="Chapman S.B."/>
            <person name="Gainer-Dewar J."/>
            <person name="Goldberg J."/>
            <person name="Griggs A."/>
            <person name="Gujja S."/>
            <person name="Hansen M."/>
            <person name="Howarth C."/>
            <person name="Imamovic A."/>
            <person name="Ireland A."/>
            <person name="Larimer J."/>
            <person name="McCowan C."/>
            <person name="Murphy C."/>
            <person name="Pearson M."/>
            <person name="Poon T.W."/>
            <person name="Priest M."/>
            <person name="Roberts A."/>
            <person name="Saif S."/>
            <person name="Shea T."/>
            <person name="Sisk P."/>
            <person name="Sykes S."/>
            <person name="Wortman J."/>
            <person name="Nusbaum C."/>
            <person name="Birren B."/>
        </authorList>
    </citation>
    <scope>NUCLEOTIDE SEQUENCE [LARGE SCALE GENOMIC DNA]</scope>
    <source>
        <strain evidence="1 2">P1976</strain>
    </source>
</reference>
<dbReference type="Proteomes" id="UP000028582">
    <property type="component" value="Unassembled WGS sequence"/>
</dbReference>
<comment type="caution">
    <text evidence="1">The sequence shown here is derived from an EMBL/GenBank/DDBJ whole genome shotgun (WGS) entry which is preliminary data.</text>
</comment>
<sequence>MGITLKQDLVAQNSIFYQLPTAQPVYITGMSSSNKPLTNKLVVSLMFTKNSGGGEYVCLTCSKPCKSPHGYTNLITHLRINHPTYLEDAGRAAKYRNFVYVS</sequence>
<gene>
    <name evidence="1" type="ORF">F444_18944</name>
</gene>
<proteinExistence type="predicted"/>
<name>A0A080Z9J2_PHYNI</name>
<evidence type="ECO:0000313" key="1">
    <source>
        <dbReference type="EMBL" id="ETO63303.1"/>
    </source>
</evidence>
<accession>A0A080Z9J2</accession>
<organism evidence="1 2">
    <name type="scientific">Phytophthora nicotianae P1976</name>
    <dbReference type="NCBI Taxonomy" id="1317066"/>
    <lineage>
        <taxon>Eukaryota</taxon>
        <taxon>Sar</taxon>
        <taxon>Stramenopiles</taxon>
        <taxon>Oomycota</taxon>
        <taxon>Peronosporomycetes</taxon>
        <taxon>Peronosporales</taxon>
        <taxon>Peronosporaceae</taxon>
        <taxon>Phytophthora</taxon>
    </lineage>
</organism>
<dbReference type="EMBL" id="ANJA01003507">
    <property type="protein sequence ID" value="ETO63303.1"/>
    <property type="molecule type" value="Genomic_DNA"/>
</dbReference>
<protein>
    <recommendedName>
        <fullName evidence="3">BED-type domain-containing protein</fullName>
    </recommendedName>
</protein>